<dbReference type="Proteomes" id="UP000005234">
    <property type="component" value="Chromosome"/>
</dbReference>
<organism evidence="2 3">
    <name type="scientific">Frateuria aurantia (strain ATCC 33424 / DSM 6220 / KCTC 2777 / LMG 1558 / NBRC 3245 / NCIMB 13370)</name>
    <name type="common">Acetobacter aurantius</name>
    <dbReference type="NCBI Taxonomy" id="767434"/>
    <lineage>
        <taxon>Bacteria</taxon>
        <taxon>Pseudomonadati</taxon>
        <taxon>Pseudomonadota</taxon>
        <taxon>Gammaproteobacteria</taxon>
        <taxon>Lysobacterales</taxon>
        <taxon>Rhodanobacteraceae</taxon>
        <taxon>Frateuria</taxon>
    </lineage>
</organism>
<evidence type="ECO:0000313" key="2">
    <source>
        <dbReference type="EMBL" id="AFC85836.1"/>
    </source>
</evidence>
<evidence type="ECO:0000259" key="1">
    <source>
        <dbReference type="Pfam" id="PF07238"/>
    </source>
</evidence>
<reference evidence="2" key="1">
    <citation type="submission" date="2012-02" db="EMBL/GenBank/DDBJ databases">
        <title>The complete genome of Frateuria aurantia DSM 6220.</title>
        <authorList>
            <consortium name="US DOE Joint Genome Institute (JGI-PGF)"/>
            <person name="Lucas S."/>
            <person name="Copeland A."/>
            <person name="Lapidus A."/>
            <person name="Glavina del Rio T."/>
            <person name="Dalin E."/>
            <person name="Tice H."/>
            <person name="Bruce D."/>
            <person name="Goodwin L."/>
            <person name="Pitluck S."/>
            <person name="Peters L."/>
            <person name="Ovchinnikova G."/>
            <person name="Teshima H."/>
            <person name="Kyrpides N."/>
            <person name="Mavromatis K."/>
            <person name="Ivanova N."/>
            <person name="Brettin T."/>
            <person name="Detter J.C."/>
            <person name="Han C."/>
            <person name="Larimer F."/>
            <person name="Land M."/>
            <person name="Hauser L."/>
            <person name="Markowitz V."/>
            <person name="Cheng J.-F."/>
            <person name="Hugenholtz P."/>
            <person name="Woyke T."/>
            <person name="Wu D."/>
            <person name="Brambilla E."/>
            <person name="Klenk H.-P."/>
            <person name="Eisen J.A."/>
        </authorList>
    </citation>
    <scope>NUCLEOTIDE SEQUENCE</scope>
    <source>
        <strain evidence="2">DSM 6220</strain>
    </source>
</reference>
<sequence>METGFDQRTQGPLALRFAGMTQLQASYMPYLRHGGLFIATGRRYRLGDPVAASISLADHFEQLTVHGEVAWITPPGAQGNRIPGVGIQFSADEAVQNVRALIEGLLTQHGLPTVTSNTI</sequence>
<dbReference type="KEGG" id="fau:Fraau_1406"/>
<gene>
    <name evidence="2" type="ordered locus">Fraau_1406</name>
</gene>
<proteinExistence type="predicted"/>
<accession>H8L5T6</accession>
<dbReference type="InterPro" id="IPR009875">
    <property type="entry name" value="PilZ_domain"/>
</dbReference>
<dbReference type="GO" id="GO:0035438">
    <property type="term" value="F:cyclic-di-GMP binding"/>
    <property type="evidence" value="ECO:0007669"/>
    <property type="project" value="InterPro"/>
</dbReference>
<dbReference type="Pfam" id="PF07238">
    <property type="entry name" value="PilZ"/>
    <property type="match status" value="1"/>
</dbReference>
<dbReference type="STRING" id="767434.Fraau_1406"/>
<dbReference type="RefSeq" id="WP_014402841.1">
    <property type="nucleotide sequence ID" value="NC_017033.1"/>
</dbReference>
<evidence type="ECO:0000313" key="3">
    <source>
        <dbReference type="Proteomes" id="UP000005234"/>
    </source>
</evidence>
<keyword evidence="3" id="KW-1185">Reference proteome</keyword>
<dbReference type="Gene3D" id="2.40.10.220">
    <property type="entry name" value="predicted glycosyltransferase like domains"/>
    <property type="match status" value="1"/>
</dbReference>
<dbReference type="eggNOG" id="COG3215">
    <property type="taxonomic scope" value="Bacteria"/>
</dbReference>
<dbReference type="HOGENOM" id="CLU_147899_0_0_6"/>
<dbReference type="AlphaFoldDB" id="H8L5T6"/>
<protein>
    <submittedName>
        <fullName evidence="2">Tfp pilus assembly protein PilZ</fullName>
    </submittedName>
</protein>
<dbReference type="EMBL" id="CP003350">
    <property type="protein sequence ID" value="AFC85836.1"/>
    <property type="molecule type" value="Genomic_DNA"/>
</dbReference>
<feature type="domain" description="PilZ" evidence="1">
    <location>
        <begin position="25"/>
        <end position="103"/>
    </location>
</feature>
<name>H8L5T6_FRAAD</name>